<keyword evidence="6 8" id="KW-0460">Magnesium</keyword>
<evidence type="ECO:0000256" key="6">
    <source>
        <dbReference type="ARBA" id="ARBA00022842"/>
    </source>
</evidence>
<dbReference type="Gene3D" id="3.40.50.1010">
    <property type="entry name" value="5'-nuclease"/>
    <property type="match status" value="1"/>
</dbReference>
<dbReference type="Pfam" id="PF01850">
    <property type="entry name" value="PIN"/>
    <property type="match status" value="1"/>
</dbReference>
<keyword evidence="5 8" id="KW-0378">Hydrolase</keyword>
<dbReference type="CDD" id="cd09871">
    <property type="entry name" value="PIN_MtVapC28-VapC30-like"/>
    <property type="match status" value="1"/>
</dbReference>
<keyword evidence="4 8" id="KW-0479">Metal-binding</keyword>
<comment type="cofactor">
    <cofactor evidence="1 8">
        <name>Mg(2+)</name>
        <dbReference type="ChEBI" id="CHEBI:18420"/>
    </cofactor>
</comment>
<protein>
    <recommendedName>
        <fullName evidence="8">Ribonuclease VapC</fullName>
        <shortName evidence="8">RNase VapC</shortName>
        <ecNumber evidence="8">3.1.-.-</ecNumber>
    </recommendedName>
    <alternativeName>
        <fullName evidence="8">Toxin VapC</fullName>
    </alternativeName>
</protein>
<dbReference type="GO" id="GO:0004540">
    <property type="term" value="F:RNA nuclease activity"/>
    <property type="evidence" value="ECO:0007669"/>
    <property type="project" value="InterPro"/>
</dbReference>
<dbReference type="InterPro" id="IPR002716">
    <property type="entry name" value="PIN_dom"/>
</dbReference>
<evidence type="ECO:0000256" key="1">
    <source>
        <dbReference type="ARBA" id="ARBA00001946"/>
    </source>
</evidence>
<name>A0A2U1FFR2_9PSEU</name>
<dbReference type="PANTHER" id="PTHR33653:SF1">
    <property type="entry name" value="RIBONUCLEASE VAPC2"/>
    <property type="match status" value="1"/>
</dbReference>
<feature type="binding site" evidence="8">
    <location>
        <position position="4"/>
    </location>
    <ligand>
        <name>Mg(2+)</name>
        <dbReference type="ChEBI" id="CHEBI:18420"/>
    </ligand>
</feature>
<dbReference type="InterPro" id="IPR029060">
    <property type="entry name" value="PIN-like_dom_sf"/>
</dbReference>
<evidence type="ECO:0000256" key="2">
    <source>
        <dbReference type="ARBA" id="ARBA00022649"/>
    </source>
</evidence>
<keyword evidence="8" id="KW-0800">Toxin</keyword>
<dbReference type="PANTHER" id="PTHR33653">
    <property type="entry name" value="RIBONUCLEASE VAPC2"/>
    <property type="match status" value="1"/>
</dbReference>
<organism evidence="10 11">
    <name type="scientific">Actinomycetospora cinnamomea</name>
    <dbReference type="NCBI Taxonomy" id="663609"/>
    <lineage>
        <taxon>Bacteria</taxon>
        <taxon>Bacillati</taxon>
        <taxon>Actinomycetota</taxon>
        <taxon>Actinomycetes</taxon>
        <taxon>Pseudonocardiales</taxon>
        <taxon>Pseudonocardiaceae</taxon>
        <taxon>Actinomycetospora</taxon>
    </lineage>
</organism>
<reference evidence="10 11" key="1">
    <citation type="submission" date="2018-04" db="EMBL/GenBank/DDBJ databases">
        <title>Genomic Encyclopedia of Type Strains, Phase IV (KMG-IV): sequencing the most valuable type-strain genomes for metagenomic binning, comparative biology and taxonomic classification.</title>
        <authorList>
            <person name="Goeker M."/>
        </authorList>
    </citation>
    <scope>NUCLEOTIDE SEQUENCE [LARGE SCALE GENOMIC DNA]</scope>
    <source>
        <strain evidence="10 11">DSM 45771</strain>
    </source>
</reference>
<evidence type="ECO:0000256" key="8">
    <source>
        <dbReference type="HAMAP-Rule" id="MF_00265"/>
    </source>
</evidence>
<sequence length="129" mass="13683">MIVDTSAVVAVVLGEPDAERYAEALTRPGLRLLSAVNLVEAGIVVEARQGPDAARDLTLLLETTTVTVEPVDDAQARLAVDAWRRFGKGRHPAGLNLGDCFAYALAKAYGDPLLFTGNDFSQTDVASVL</sequence>
<gene>
    <name evidence="8" type="primary">vapC</name>
    <name evidence="10" type="ORF">C8D89_104248</name>
</gene>
<dbReference type="Proteomes" id="UP000245639">
    <property type="component" value="Unassembled WGS sequence"/>
</dbReference>
<dbReference type="SUPFAM" id="SSF88723">
    <property type="entry name" value="PIN domain-like"/>
    <property type="match status" value="1"/>
</dbReference>
<dbReference type="AlphaFoldDB" id="A0A2U1FFR2"/>
<dbReference type="GO" id="GO:0016787">
    <property type="term" value="F:hydrolase activity"/>
    <property type="evidence" value="ECO:0007669"/>
    <property type="project" value="UniProtKB-KW"/>
</dbReference>
<feature type="domain" description="PIN" evidence="9">
    <location>
        <begin position="1"/>
        <end position="124"/>
    </location>
</feature>
<dbReference type="HAMAP" id="MF_00265">
    <property type="entry name" value="VapC_Nob1"/>
    <property type="match status" value="1"/>
</dbReference>
<feature type="binding site" evidence="8">
    <location>
        <position position="99"/>
    </location>
    <ligand>
        <name>Mg(2+)</name>
        <dbReference type="ChEBI" id="CHEBI:18420"/>
    </ligand>
</feature>
<evidence type="ECO:0000256" key="7">
    <source>
        <dbReference type="ARBA" id="ARBA00038093"/>
    </source>
</evidence>
<dbReference type="EC" id="3.1.-.-" evidence="8"/>
<evidence type="ECO:0000256" key="4">
    <source>
        <dbReference type="ARBA" id="ARBA00022723"/>
    </source>
</evidence>
<keyword evidence="2 8" id="KW-1277">Toxin-antitoxin system</keyword>
<accession>A0A2U1FFR2</accession>
<evidence type="ECO:0000259" key="9">
    <source>
        <dbReference type="Pfam" id="PF01850"/>
    </source>
</evidence>
<dbReference type="RefSeq" id="WP_116708042.1">
    <property type="nucleotide sequence ID" value="NZ_QEKW01000004.1"/>
</dbReference>
<comment type="function">
    <text evidence="8">Toxic component of a toxin-antitoxin (TA) system. An RNase.</text>
</comment>
<dbReference type="InterPro" id="IPR050556">
    <property type="entry name" value="Type_II_TA_system_RNase"/>
</dbReference>
<comment type="similarity">
    <text evidence="7 8">Belongs to the PINc/VapC protein family.</text>
</comment>
<comment type="caution">
    <text evidence="10">The sequence shown here is derived from an EMBL/GenBank/DDBJ whole genome shotgun (WGS) entry which is preliminary data.</text>
</comment>
<evidence type="ECO:0000256" key="5">
    <source>
        <dbReference type="ARBA" id="ARBA00022801"/>
    </source>
</evidence>
<dbReference type="InterPro" id="IPR022907">
    <property type="entry name" value="VapC_family"/>
</dbReference>
<keyword evidence="11" id="KW-1185">Reference proteome</keyword>
<dbReference type="GO" id="GO:0090729">
    <property type="term" value="F:toxin activity"/>
    <property type="evidence" value="ECO:0007669"/>
    <property type="project" value="UniProtKB-KW"/>
</dbReference>
<evidence type="ECO:0000313" key="10">
    <source>
        <dbReference type="EMBL" id="PVZ11034.1"/>
    </source>
</evidence>
<proteinExistence type="inferred from homology"/>
<dbReference type="GO" id="GO:0000287">
    <property type="term" value="F:magnesium ion binding"/>
    <property type="evidence" value="ECO:0007669"/>
    <property type="project" value="UniProtKB-UniRule"/>
</dbReference>
<dbReference type="EMBL" id="QEKW01000004">
    <property type="protein sequence ID" value="PVZ11034.1"/>
    <property type="molecule type" value="Genomic_DNA"/>
</dbReference>
<keyword evidence="3 8" id="KW-0540">Nuclease</keyword>
<dbReference type="OrthoDB" id="32625at2"/>
<evidence type="ECO:0000313" key="11">
    <source>
        <dbReference type="Proteomes" id="UP000245639"/>
    </source>
</evidence>
<evidence type="ECO:0000256" key="3">
    <source>
        <dbReference type="ARBA" id="ARBA00022722"/>
    </source>
</evidence>